<dbReference type="Pfam" id="PF26340">
    <property type="entry name" value="DNA-SBD_ScoMcrA"/>
    <property type="match status" value="1"/>
</dbReference>
<accession>A0ABX8RX37</accession>
<evidence type="ECO:0000259" key="1">
    <source>
        <dbReference type="Pfam" id="PF26340"/>
    </source>
</evidence>
<feature type="domain" description="ScoMcrA-like DNA sulfur-binding" evidence="1">
    <location>
        <begin position="92"/>
        <end position="241"/>
    </location>
</feature>
<name>A0ABX8RX37_NOCIO</name>
<proteinExistence type="predicted"/>
<dbReference type="Pfam" id="PF26345">
    <property type="entry name" value="ScoMcrA_N"/>
    <property type="match status" value="1"/>
</dbReference>
<dbReference type="InterPro" id="IPR058807">
    <property type="entry name" value="ScoMcrA_N"/>
</dbReference>
<dbReference type="RefSeq" id="WP_218475611.1">
    <property type="nucleotide sequence ID" value="NZ_BAABJN010000001.1"/>
</dbReference>
<evidence type="ECO:0000313" key="4">
    <source>
        <dbReference type="Proteomes" id="UP000694257"/>
    </source>
</evidence>
<evidence type="ECO:0000259" key="2">
    <source>
        <dbReference type="Pfam" id="PF26345"/>
    </source>
</evidence>
<reference evidence="3 4" key="1">
    <citation type="submission" date="2021-07" db="EMBL/GenBank/DDBJ databases">
        <title>Whole Genome Sequence of Nocardia Iowensis.</title>
        <authorList>
            <person name="Lamm A."/>
            <person name="Collins-Fairclough A.M."/>
            <person name="Bunk B."/>
            <person name="Sproer C."/>
        </authorList>
    </citation>
    <scope>NUCLEOTIDE SEQUENCE [LARGE SCALE GENOMIC DNA]</scope>
    <source>
        <strain evidence="3 4">NRRL 5646</strain>
    </source>
</reference>
<feature type="domain" description="ScoMcrA-like N-terminal head" evidence="2">
    <location>
        <begin position="2"/>
        <end position="76"/>
    </location>
</feature>
<keyword evidence="4" id="KW-1185">Reference proteome</keyword>
<organism evidence="3 4">
    <name type="scientific">Nocardia iowensis</name>
    <dbReference type="NCBI Taxonomy" id="204891"/>
    <lineage>
        <taxon>Bacteria</taxon>
        <taxon>Bacillati</taxon>
        <taxon>Actinomycetota</taxon>
        <taxon>Actinomycetes</taxon>
        <taxon>Mycobacteriales</taxon>
        <taxon>Nocardiaceae</taxon>
        <taxon>Nocardia</taxon>
    </lineage>
</organism>
<dbReference type="Proteomes" id="UP000694257">
    <property type="component" value="Chromosome"/>
</dbReference>
<sequence length="554" mass="60105">MGEFDRLGRDAFLARFGFGRARSYFVEVDGRQYDSKAIVGAAHGFVSGMNPLPAKDFSGGEDTVASHLRSLGFAVSSPSRALQPGSNVNGVDLIELVDHLRPAGRPERPVRHQALLLLWAIGRAGRGLPRLVRWTEAQNELRSLLDVFGLPESAATPEYPFVALAHTEWWELPDADGEVPSAHGSGVLRWLNAVNPLGGLTAAVYDRLTSSHNNLAEVTLALLDRFFAGEQPDDLLSAVQIDIPVVGTGSGAAVGTAVPDAKKRPPLWTWNELVLACALTADNDWHELDVNDPRVIELSALLQSLPIHAESVRGDGFRTAASVRRKMANLAHCHPNSTRRASNRGALDHEVVAAFVDRPDEMRSLAEQIRGQASGPGATIEQQNAPTTTQQPAGVVAGNVFAQFKPKSDTAYVAAIKAQVQTKNRHHERLVHEYGLAARALGFTPATNVHPRDLTLTRDRRHWLVEVKMIYRGNAVEAVRAVVGQLLQYRHFLYPPTGDVGLVAVFNEPIGDACVGFLEAQGISSVWRHLDTWHGSLSATRDGLVPVGDSRPAV</sequence>
<dbReference type="EMBL" id="CP078145">
    <property type="protein sequence ID" value="QXN93537.1"/>
    <property type="molecule type" value="Genomic_DNA"/>
</dbReference>
<evidence type="ECO:0000313" key="3">
    <source>
        <dbReference type="EMBL" id="QXN93537.1"/>
    </source>
</evidence>
<dbReference type="InterPro" id="IPR058813">
    <property type="entry name" value="DNA-SBD_ScoMcrA"/>
</dbReference>
<protein>
    <submittedName>
        <fullName evidence="3">Uncharacterized protein</fullName>
    </submittedName>
</protein>
<gene>
    <name evidence="3" type="ORF">KV110_10890</name>
</gene>